<evidence type="ECO:0000313" key="2">
    <source>
        <dbReference type="EMBL" id="TNN64811.1"/>
    </source>
</evidence>
<dbReference type="AlphaFoldDB" id="A0A4Z2HGS8"/>
<feature type="compositionally biased region" description="Basic and acidic residues" evidence="1">
    <location>
        <begin position="16"/>
        <end position="39"/>
    </location>
</feature>
<protein>
    <submittedName>
        <fullName evidence="2">Uncharacterized protein</fullName>
    </submittedName>
</protein>
<proteinExistence type="predicted"/>
<evidence type="ECO:0000256" key="1">
    <source>
        <dbReference type="SAM" id="MobiDB-lite"/>
    </source>
</evidence>
<accession>A0A4Z2HGS8</accession>
<reference evidence="2 3" key="1">
    <citation type="submission" date="2019-03" db="EMBL/GenBank/DDBJ databases">
        <title>First draft genome of Liparis tanakae, snailfish: a comprehensive survey of snailfish specific genes.</title>
        <authorList>
            <person name="Kim W."/>
            <person name="Song I."/>
            <person name="Jeong J.-H."/>
            <person name="Kim D."/>
            <person name="Kim S."/>
            <person name="Ryu S."/>
            <person name="Song J.Y."/>
            <person name="Lee S.K."/>
        </authorList>
    </citation>
    <scope>NUCLEOTIDE SEQUENCE [LARGE SCALE GENOMIC DNA]</scope>
    <source>
        <tissue evidence="2">Muscle</tissue>
    </source>
</reference>
<gene>
    <name evidence="2" type="ORF">EYF80_025006</name>
</gene>
<evidence type="ECO:0000313" key="3">
    <source>
        <dbReference type="Proteomes" id="UP000314294"/>
    </source>
</evidence>
<sequence>MGEGHPVNSSKPAPYGRRDTREGRRVHSKDIRQSSRPFQEHHSIYQLRLSFFQHCDPAVTVADSHRGSWCVFDVPHIQAFVVQWLRVLGAVAVIVPLHLGSGGHQSGIAVQTQVEFPAEDGDVVVKPLPNGQRLSFWSFPLIIAYSYLPPPAPTGLPSCHVASRDGV</sequence>
<feature type="region of interest" description="Disordered" evidence="1">
    <location>
        <begin position="1"/>
        <end position="39"/>
    </location>
</feature>
<dbReference type="EMBL" id="SRLO01000246">
    <property type="protein sequence ID" value="TNN64811.1"/>
    <property type="molecule type" value="Genomic_DNA"/>
</dbReference>
<keyword evidence="3" id="KW-1185">Reference proteome</keyword>
<dbReference type="Proteomes" id="UP000314294">
    <property type="component" value="Unassembled WGS sequence"/>
</dbReference>
<organism evidence="2 3">
    <name type="scientific">Liparis tanakae</name>
    <name type="common">Tanaka's snailfish</name>
    <dbReference type="NCBI Taxonomy" id="230148"/>
    <lineage>
        <taxon>Eukaryota</taxon>
        <taxon>Metazoa</taxon>
        <taxon>Chordata</taxon>
        <taxon>Craniata</taxon>
        <taxon>Vertebrata</taxon>
        <taxon>Euteleostomi</taxon>
        <taxon>Actinopterygii</taxon>
        <taxon>Neopterygii</taxon>
        <taxon>Teleostei</taxon>
        <taxon>Neoteleostei</taxon>
        <taxon>Acanthomorphata</taxon>
        <taxon>Eupercaria</taxon>
        <taxon>Perciformes</taxon>
        <taxon>Cottioidei</taxon>
        <taxon>Cottales</taxon>
        <taxon>Liparidae</taxon>
        <taxon>Liparis</taxon>
    </lineage>
</organism>
<comment type="caution">
    <text evidence="2">The sequence shown here is derived from an EMBL/GenBank/DDBJ whole genome shotgun (WGS) entry which is preliminary data.</text>
</comment>
<name>A0A4Z2HGS8_9TELE</name>